<keyword evidence="6" id="KW-0238">DNA-binding</keyword>
<dbReference type="GO" id="GO:0016787">
    <property type="term" value="F:hydrolase activity"/>
    <property type="evidence" value="ECO:0007669"/>
    <property type="project" value="UniProtKB-KW"/>
</dbReference>
<evidence type="ECO:0000256" key="1">
    <source>
        <dbReference type="ARBA" id="ARBA00008857"/>
    </source>
</evidence>
<evidence type="ECO:0000256" key="8">
    <source>
        <dbReference type="ARBA" id="ARBA00023195"/>
    </source>
</evidence>
<dbReference type="InterPro" id="IPR010998">
    <property type="entry name" value="Integrase_recombinase_N"/>
</dbReference>
<keyword evidence="8" id="KW-1160">Virus entry into host cell</keyword>
<evidence type="ECO:0000313" key="11">
    <source>
        <dbReference type="EMBL" id="CAB4176883.1"/>
    </source>
</evidence>
<dbReference type="GO" id="GO:0075713">
    <property type="term" value="P:establishment of integrated proviral latency"/>
    <property type="evidence" value="ECO:0007669"/>
    <property type="project" value="UniProtKB-KW"/>
</dbReference>
<keyword evidence="3" id="KW-0808">Transferase</keyword>
<evidence type="ECO:0000256" key="6">
    <source>
        <dbReference type="ARBA" id="ARBA00023125"/>
    </source>
</evidence>
<keyword evidence="7" id="KW-0233">DNA recombination</keyword>
<comment type="similarity">
    <text evidence="1">Belongs to the 'phage' integrase family.</text>
</comment>
<dbReference type="InterPro" id="IPR013762">
    <property type="entry name" value="Integrase-like_cat_sf"/>
</dbReference>
<evidence type="ECO:0000259" key="9">
    <source>
        <dbReference type="PROSITE" id="PS51898"/>
    </source>
</evidence>
<evidence type="ECO:0000256" key="3">
    <source>
        <dbReference type="ARBA" id="ARBA00022679"/>
    </source>
</evidence>
<evidence type="ECO:0000313" key="12">
    <source>
        <dbReference type="EMBL" id="CAB4189966.1"/>
    </source>
</evidence>
<organism evidence="10">
    <name type="scientific">uncultured Caudovirales phage</name>
    <dbReference type="NCBI Taxonomy" id="2100421"/>
    <lineage>
        <taxon>Viruses</taxon>
        <taxon>Duplodnaviria</taxon>
        <taxon>Heunggongvirae</taxon>
        <taxon>Uroviricota</taxon>
        <taxon>Caudoviricetes</taxon>
        <taxon>Peduoviridae</taxon>
        <taxon>Maltschvirus</taxon>
        <taxon>Maltschvirus maltsch</taxon>
    </lineage>
</organism>
<feature type="domain" description="Tyr recombinase" evidence="9">
    <location>
        <begin position="153"/>
        <end position="325"/>
    </location>
</feature>
<evidence type="ECO:0000256" key="4">
    <source>
        <dbReference type="ARBA" id="ARBA00022801"/>
    </source>
</evidence>
<dbReference type="GO" id="GO:0044826">
    <property type="term" value="P:viral genome integration into host DNA"/>
    <property type="evidence" value="ECO:0007669"/>
    <property type="project" value="UniProtKB-KW"/>
</dbReference>
<keyword evidence="8" id="KW-1179">Viral genome integration</keyword>
<dbReference type="GO" id="GO:0003677">
    <property type="term" value="F:DNA binding"/>
    <property type="evidence" value="ECO:0007669"/>
    <property type="project" value="UniProtKB-KW"/>
</dbReference>
<dbReference type="CDD" id="cd00796">
    <property type="entry name" value="INT_Rci_Hp1_C"/>
    <property type="match status" value="1"/>
</dbReference>
<dbReference type="PROSITE" id="PS51898">
    <property type="entry name" value="TYR_RECOMBINASE"/>
    <property type="match status" value="1"/>
</dbReference>
<evidence type="ECO:0000256" key="5">
    <source>
        <dbReference type="ARBA" id="ARBA00022908"/>
    </source>
</evidence>
<dbReference type="EMBL" id="LR796459">
    <property type="protein sequence ID" value="CAB4145948.1"/>
    <property type="molecule type" value="Genomic_DNA"/>
</dbReference>
<dbReference type="GO" id="GO:0016740">
    <property type="term" value="F:transferase activity"/>
    <property type="evidence" value="ECO:0007669"/>
    <property type="project" value="UniProtKB-KW"/>
</dbReference>
<gene>
    <name evidence="12" type="ORF">UFOVP1204_34</name>
    <name evidence="10" type="ORF">UFOVP473_67</name>
    <name evidence="11" type="ORF">UFOVP983_67</name>
</gene>
<dbReference type="PANTHER" id="PTHR30349">
    <property type="entry name" value="PHAGE INTEGRASE-RELATED"/>
    <property type="match status" value="1"/>
</dbReference>
<evidence type="ECO:0000256" key="7">
    <source>
        <dbReference type="ARBA" id="ARBA00023172"/>
    </source>
</evidence>
<dbReference type="PANTHER" id="PTHR30349:SF64">
    <property type="entry name" value="PROPHAGE INTEGRASE INTD-RELATED"/>
    <property type="match status" value="1"/>
</dbReference>
<evidence type="ECO:0000313" key="10">
    <source>
        <dbReference type="EMBL" id="CAB4145948.1"/>
    </source>
</evidence>
<accession>A0A6J5MH52</accession>
<dbReference type="Gene3D" id="1.10.443.10">
    <property type="entry name" value="Intergrase catalytic core"/>
    <property type="match status" value="1"/>
</dbReference>
<dbReference type="InterPro" id="IPR050090">
    <property type="entry name" value="Tyrosine_recombinase_XerCD"/>
</dbReference>
<dbReference type="EMBL" id="LR796939">
    <property type="protein sequence ID" value="CAB4176883.1"/>
    <property type="molecule type" value="Genomic_DNA"/>
</dbReference>
<name>A0A6J5MH52_9CAUD</name>
<sequence length="332" mass="37912">MPEFRFILYRGKFSAEWYEESRRFRRSLGTDDKREATRRLAKFRQEYAAERRPDRITVQYAWNGYRGFLGDKPAGVTMGFEWKAIGPHFGDLWADAITEDDCLAYIAKRREQGRADGTIWTELGHLRSSLKWADKKGLILKAPTITRPERPAPRDKRLTREQAQKFLAACEMPHVRLFVILAMTTGARMGALLDLKWNRIDLERGIIRLHDPDRPKTNKTRAVVPMNQTARRALEQALEGSTNDYVVSWGGGKLNSIKKAMKGAGERAGLPWVTAHVFRHSAATWMAEEGVPMAEIAQFLGHADSRLTERIYARFSPKFLGKAAAALDFIFE</sequence>
<dbReference type="GO" id="GO:0006310">
    <property type="term" value="P:DNA recombination"/>
    <property type="evidence" value="ECO:0007669"/>
    <property type="project" value="UniProtKB-KW"/>
</dbReference>
<dbReference type="Gene3D" id="1.10.150.130">
    <property type="match status" value="1"/>
</dbReference>
<dbReference type="GO" id="GO:0015074">
    <property type="term" value="P:DNA integration"/>
    <property type="evidence" value="ECO:0007669"/>
    <property type="project" value="UniProtKB-KW"/>
</dbReference>
<dbReference type="EMBL" id="LR797150">
    <property type="protein sequence ID" value="CAB4189966.1"/>
    <property type="molecule type" value="Genomic_DNA"/>
</dbReference>
<protein>
    <recommendedName>
        <fullName evidence="2">Integrase</fullName>
    </recommendedName>
</protein>
<keyword evidence="5" id="KW-0229">DNA integration</keyword>
<keyword evidence="4" id="KW-0378">Hydrolase</keyword>
<dbReference type="InterPro" id="IPR002104">
    <property type="entry name" value="Integrase_catalytic"/>
</dbReference>
<dbReference type="SUPFAM" id="SSF56349">
    <property type="entry name" value="DNA breaking-rejoining enzymes"/>
    <property type="match status" value="1"/>
</dbReference>
<dbReference type="Pfam" id="PF00589">
    <property type="entry name" value="Phage_integrase"/>
    <property type="match status" value="1"/>
</dbReference>
<evidence type="ECO:0000256" key="2">
    <source>
        <dbReference type="ARBA" id="ARBA00016082"/>
    </source>
</evidence>
<reference evidence="10" key="1">
    <citation type="submission" date="2020-04" db="EMBL/GenBank/DDBJ databases">
        <authorList>
            <person name="Chiriac C."/>
            <person name="Salcher M."/>
            <person name="Ghai R."/>
            <person name="Kavagutti S V."/>
        </authorList>
    </citation>
    <scope>NUCLEOTIDE SEQUENCE</scope>
</reference>
<dbReference type="InterPro" id="IPR011010">
    <property type="entry name" value="DNA_brk_join_enz"/>
</dbReference>
<proteinExistence type="inferred from homology"/>